<evidence type="ECO:0000313" key="2">
    <source>
        <dbReference type="EMBL" id="PXW61486.1"/>
    </source>
</evidence>
<feature type="compositionally biased region" description="Gly residues" evidence="1">
    <location>
        <begin position="144"/>
        <end position="153"/>
    </location>
</feature>
<feature type="compositionally biased region" description="Gly residues" evidence="1">
    <location>
        <begin position="122"/>
        <end position="132"/>
    </location>
</feature>
<evidence type="ECO:0000256" key="1">
    <source>
        <dbReference type="SAM" id="MobiDB-lite"/>
    </source>
</evidence>
<reference evidence="2 3" key="1">
    <citation type="submission" date="2018-05" db="EMBL/GenBank/DDBJ databases">
        <title>Genomic Encyclopedia of Type Strains, Phase IV (KMG-IV): sequencing the most valuable type-strain genomes for metagenomic binning, comparative biology and taxonomic classification.</title>
        <authorList>
            <person name="Goeker M."/>
        </authorList>
    </citation>
    <scope>NUCLEOTIDE SEQUENCE [LARGE SCALE GENOMIC DNA]</scope>
    <source>
        <strain evidence="2 3">DSM 6462</strain>
    </source>
</reference>
<sequence>MGFLASVTGKTMMMDKNSQTPASPRTNRRKSLLLGAVALAALGTAGVLQGMVAPPYGPAYAQQIAPAPAVTVPGQASFADLVDRVKPAVVSVQVKVAIDNVRNDSGMQQFGGQQGDEQFGGPGMGPGMGGPGNPFEQFFRRFGGEGGPQGGRGAQPRRFG</sequence>
<organism evidence="2 3">
    <name type="scientific">Chelatococcus asaccharovorans</name>
    <dbReference type="NCBI Taxonomy" id="28210"/>
    <lineage>
        <taxon>Bacteria</taxon>
        <taxon>Pseudomonadati</taxon>
        <taxon>Pseudomonadota</taxon>
        <taxon>Alphaproteobacteria</taxon>
        <taxon>Hyphomicrobiales</taxon>
        <taxon>Chelatococcaceae</taxon>
        <taxon>Chelatococcus</taxon>
    </lineage>
</organism>
<dbReference type="Proteomes" id="UP000248021">
    <property type="component" value="Unassembled WGS sequence"/>
</dbReference>
<dbReference type="AlphaFoldDB" id="A0A2V3UDB7"/>
<proteinExistence type="predicted"/>
<comment type="caution">
    <text evidence="2">The sequence shown here is derived from an EMBL/GenBank/DDBJ whole genome shotgun (WGS) entry which is preliminary data.</text>
</comment>
<keyword evidence="3" id="KW-1185">Reference proteome</keyword>
<gene>
    <name evidence="2" type="ORF">C7450_1031</name>
</gene>
<name>A0A2V3UDB7_9HYPH</name>
<accession>A0A2V3UDB7</accession>
<evidence type="ECO:0000313" key="3">
    <source>
        <dbReference type="Proteomes" id="UP000248021"/>
    </source>
</evidence>
<feature type="non-terminal residue" evidence="2">
    <location>
        <position position="160"/>
    </location>
</feature>
<protein>
    <submittedName>
        <fullName evidence="2">Uncharacterized protein</fullName>
    </submittedName>
</protein>
<feature type="region of interest" description="Disordered" evidence="1">
    <location>
        <begin position="122"/>
        <end position="160"/>
    </location>
</feature>
<dbReference type="EMBL" id="QJJK01000003">
    <property type="protein sequence ID" value="PXW61486.1"/>
    <property type="molecule type" value="Genomic_DNA"/>
</dbReference>